<keyword evidence="4" id="KW-1185">Reference proteome</keyword>
<feature type="domain" description="RDRP core" evidence="2">
    <location>
        <begin position="410"/>
        <end position="1052"/>
    </location>
</feature>
<dbReference type="Pfam" id="PF05183">
    <property type="entry name" value="RdRP"/>
    <property type="match status" value="1"/>
</dbReference>
<keyword evidence="1" id="KW-0694">RNA-binding</keyword>
<evidence type="ECO:0000259" key="2">
    <source>
        <dbReference type="Pfam" id="PF05183"/>
    </source>
</evidence>
<evidence type="ECO:0000256" key="1">
    <source>
        <dbReference type="RuleBase" id="RU363098"/>
    </source>
</evidence>
<dbReference type="PANTHER" id="PTHR23079">
    <property type="entry name" value="RNA-DEPENDENT RNA POLYMERASE"/>
    <property type="match status" value="1"/>
</dbReference>
<organism evidence="3 4">
    <name type="scientific">Ephemerocybe angulata</name>
    <dbReference type="NCBI Taxonomy" id="980116"/>
    <lineage>
        <taxon>Eukaryota</taxon>
        <taxon>Fungi</taxon>
        <taxon>Dikarya</taxon>
        <taxon>Basidiomycota</taxon>
        <taxon>Agaricomycotina</taxon>
        <taxon>Agaricomycetes</taxon>
        <taxon>Agaricomycetidae</taxon>
        <taxon>Agaricales</taxon>
        <taxon>Agaricineae</taxon>
        <taxon>Psathyrellaceae</taxon>
        <taxon>Ephemerocybe</taxon>
    </lineage>
</organism>
<name>A0A8H5EX75_9AGAR</name>
<comment type="catalytic activity">
    <reaction evidence="1">
        <text>RNA(n) + a ribonucleoside 5'-triphosphate = RNA(n+1) + diphosphate</text>
        <dbReference type="Rhea" id="RHEA:21248"/>
        <dbReference type="Rhea" id="RHEA-COMP:14527"/>
        <dbReference type="Rhea" id="RHEA-COMP:17342"/>
        <dbReference type="ChEBI" id="CHEBI:33019"/>
        <dbReference type="ChEBI" id="CHEBI:61557"/>
        <dbReference type="ChEBI" id="CHEBI:140395"/>
        <dbReference type="EC" id="2.7.7.48"/>
    </reaction>
</comment>
<dbReference type="GO" id="GO:0031380">
    <property type="term" value="C:nuclear RNA-directed RNA polymerase complex"/>
    <property type="evidence" value="ECO:0007669"/>
    <property type="project" value="TreeGrafter"/>
</dbReference>
<reference evidence="3 4" key="1">
    <citation type="journal article" date="2020" name="ISME J.">
        <title>Uncovering the hidden diversity of litter-decomposition mechanisms in mushroom-forming fungi.</title>
        <authorList>
            <person name="Floudas D."/>
            <person name="Bentzer J."/>
            <person name="Ahren D."/>
            <person name="Johansson T."/>
            <person name="Persson P."/>
            <person name="Tunlid A."/>
        </authorList>
    </citation>
    <scope>NUCLEOTIDE SEQUENCE [LARGE SCALE GENOMIC DNA]</scope>
    <source>
        <strain evidence="3 4">CBS 175.51</strain>
    </source>
</reference>
<evidence type="ECO:0000313" key="4">
    <source>
        <dbReference type="Proteomes" id="UP000541558"/>
    </source>
</evidence>
<dbReference type="PANTHER" id="PTHR23079:SF55">
    <property type="entry name" value="RNA-DIRECTED RNA POLYMERASE"/>
    <property type="match status" value="1"/>
</dbReference>
<dbReference type="AlphaFoldDB" id="A0A8H5EX75"/>
<dbReference type="OrthoDB" id="6513042at2759"/>
<dbReference type="GO" id="GO:0003968">
    <property type="term" value="F:RNA-directed RNA polymerase activity"/>
    <property type="evidence" value="ECO:0007669"/>
    <property type="project" value="UniProtKB-KW"/>
</dbReference>
<keyword evidence="1" id="KW-0696">RNA-directed RNA polymerase</keyword>
<dbReference type="InterPro" id="IPR057596">
    <property type="entry name" value="RDRP_core"/>
</dbReference>
<dbReference type="Proteomes" id="UP000541558">
    <property type="component" value="Unassembled WGS sequence"/>
</dbReference>
<proteinExistence type="inferred from homology"/>
<gene>
    <name evidence="3" type="ORF">D9611_004915</name>
</gene>
<protein>
    <recommendedName>
        <fullName evidence="1">RNA-dependent RNA polymerase</fullName>
        <ecNumber evidence="1">2.7.7.48</ecNumber>
    </recommendedName>
</protein>
<sequence>MNIDIRFVPTEENEWTVTRAISSIIHADEFAVSEEEKRVNFKVELNPNETSGVGHNHTGTLTLPTAALGRKFLNHVRDKPIKLSKQKLKFYRSQTAPRKHVVATLGKTPFVSPDIEEKHVKTMWALEDNIRLETVQFGTLYRPVYPGGRAFSVEWEKTYTTVGLATLKLEYDHKLIRISLGDPQTEHIGYTVAINFANVLFDTLTPPVMEVVELHRTLTGDKAIDNEKYKWRVGSLDERHDAVAAYATQIRILLYHDQRVDKLEEFVNLCEIAGIGGPNIIARFRPDALDASSKGFFVASRLARLHRELAQLPWHAAFQLEALLRNGLLHTGLIEELLPQVKQLCKKHKRNDSVFVGELLRAYNQALQMRNTHTNQEHPVQKTFKEVLAAFDFSESDLMSGNFRCGHVTFTPTRLILEGPYATQSNRIIRQYQQFAHHFIRVDFRDEDRLQYRWDRSVDGTTFLRERVGGTLKGGFDLAGRSFEFLAYSSSALKEHAVWFVTPFEFVLPSGKAVWVNAEYIRHDIGDFHGTELLRHPSKYAARLAQAFTATDSSVKVHRNNWEEVPDLGNKPYLFTDGVGTISKDLRDRIWEAMIKNGKRPGNVVPSAFQIRFLGFKGVVAEDGEMDETNKKRGPGEHHIHMRLRGSMKKFENDRLDEAEIEIAQAFHAPNVCYLNRPVLPLVMLLEDLGTRRDEFLKLQDIAIAEARTIDGGIKEFHQFLSGHGLGNSYRMPYLLGRLRGLGLDINPNSRSQTIDTPFLRLLRSVAITEVLRDIKHSARIPIPESYLLVGIADEGVAYEEAGYENVFKLEEGHIYACIQRPDDKEPTWLEGMCSISRSPVVHPGDVQRVYAIGKPPDDCFCAFRDLKNLVVLPSVGDRSLASCLGGGDVDGDLFAVITDPSLLPSQVEEPANYEPLEPELLDRDCEVNDICDFVVEYINSDVLVYIFLILYQVLANSRIIFLQGLLSDRLLVIADQSKEGFMDPACLILAALCSQAVDYPKQGIPVDLNGFDLPRTLIRCKPDWHAAEVVSPRETDYYRSERALGYLFRAITLDDITEEDKKLSPSKYPPLTDAISKVLMPYVRECIGASSRPGGDFTEVEKIFHRYVAELDYICITHTLSNTPGVRLLEAEVVAGTILAKCSQKRMRQDRIYRVRTHSQALVEDAKKDLAGKSPETIELNLVGLKKAWKAWEFSQKFSEKHGANSFGFIALGVIFDCLGKLGVQLPEEKD</sequence>
<dbReference type="GO" id="GO:0003723">
    <property type="term" value="F:RNA binding"/>
    <property type="evidence" value="ECO:0007669"/>
    <property type="project" value="UniProtKB-KW"/>
</dbReference>
<dbReference type="EMBL" id="JAACJK010000220">
    <property type="protein sequence ID" value="KAF5315659.1"/>
    <property type="molecule type" value="Genomic_DNA"/>
</dbReference>
<keyword evidence="1" id="KW-0808">Transferase</keyword>
<comment type="caution">
    <text evidence="3">The sequence shown here is derived from an EMBL/GenBank/DDBJ whole genome shotgun (WGS) entry which is preliminary data.</text>
</comment>
<evidence type="ECO:0000313" key="3">
    <source>
        <dbReference type="EMBL" id="KAF5315659.1"/>
    </source>
</evidence>
<dbReference type="InterPro" id="IPR007855">
    <property type="entry name" value="RDRP"/>
</dbReference>
<keyword evidence="1" id="KW-0548">Nucleotidyltransferase</keyword>
<dbReference type="GO" id="GO:0030422">
    <property type="term" value="P:siRNA processing"/>
    <property type="evidence" value="ECO:0007669"/>
    <property type="project" value="TreeGrafter"/>
</dbReference>
<comment type="similarity">
    <text evidence="1">Belongs to the RdRP family.</text>
</comment>
<dbReference type="EC" id="2.7.7.48" evidence="1"/>
<accession>A0A8H5EX75</accession>